<gene>
    <name evidence="9" type="ORF">DD236_01860</name>
</gene>
<dbReference type="Gene3D" id="3.40.980.20">
    <property type="entry name" value="Four-carbon acid sugar kinase, nucleotide binding domain"/>
    <property type="match status" value="1"/>
</dbReference>
<dbReference type="InterPro" id="IPR037051">
    <property type="entry name" value="4-carb_acid_sugar_kinase_N_sf"/>
</dbReference>
<evidence type="ECO:0000256" key="5">
    <source>
        <dbReference type="ARBA" id="ARBA00022840"/>
    </source>
</evidence>
<dbReference type="Pfam" id="PF17042">
    <property type="entry name" value="NBD_C"/>
    <property type="match status" value="1"/>
</dbReference>
<dbReference type="Gene3D" id="3.40.50.10840">
    <property type="entry name" value="Putative sugar-binding, N-terminal domain"/>
    <property type="match status" value="1"/>
</dbReference>
<reference evidence="10" key="1">
    <citation type="submission" date="2018-05" db="EMBL/GenBank/DDBJ databases">
        <authorList>
            <person name="Li Y."/>
        </authorList>
    </citation>
    <scope>NUCLEOTIDE SEQUENCE [LARGE SCALE GENOMIC DNA]</scope>
    <source>
        <strain evidence="10">sk1b4</strain>
    </source>
</reference>
<organism evidence="9 10">
    <name type="scientific">Ancrocorticia populi</name>
    <dbReference type="NCBI Taxonomy" id="2175228"/>
    <lineage>
        <taxon>Bacteria</taxon>
        <taxon>Bacillati</taxon>
        <taxon>Actinomycetota</taxon>
        <taxon>Actinomycetes</taxon>
        <taxon>Actinomycetales</taxon>
        <taxon>Actinomycetaceae</taxon>
        <taxon>Ancrocorticia</taxon>
    </lineage>
</organism>
<evidence type="ECO:0000256" key="1">
    <source>
        <dbReference type="ARBA" id="ARBA00005715"/>
    </source>
</evidence>
<name>A0A2V1KBR8_9ACTO</name>
<dbReference type="GO" id="GO:0005524">
    <property type="term" value="F:ATP binding"/>
    <property type="evidence" value="ECO:0007669"/>
    <property type="project" value="UniProtKB-KW"/>
</dbReference>
<evidence type="ECO:0008006" key="11">
    <source>
        <dbReference type="Google" id="ProtNLM"/>
    </source>
</evidence>
<dbReference type="InterPro" id="IPR031475">
    <property type="entry name" value="NBD_C"/>
</dbReference>
<evidence type="ECO:0000256" key="6">
    <source>
        <dbReference type="ARBA" id="ARBA00023277"/>
    </source>
</evidence>
<comment type="similarity">
    <text evidence="1">Belongs to the four-carbon acid sugar kinase family.</text>
</comment>
<keyword evidence="5" id="KW-0067">ATP-binding</keyword>
<proteinExistence type="inferred from homology"/>
<dbReference type="OrthoDB" id="153193at2"/>
<dbReference type="EMBL" id="QETB01000001">
    <property type="protein sequence ID" value="PWF27171.1"/>
    <property type="molecule type" value="Genomic_DNA"/>
</dbReference>
<accession>A0A2V1KBR8</accession>
<feature type="domain" description="Four-carbon acid sugar kinase N-terminal" evidence="7">
    <location>
        <begin position="36"/>
        <end position="276"/>
    </location>
</feature>
<evidence type="ECO:0000256" key="2">
    <source>
        <dbReference type="ARBA" id="ARBA00022679"/>
    </source>
</evidence>
<evidence type="ECO:0000313" key="9">
    <source>
        <dbReference type="EMBL" id="PWF27171.1"/>
    </source>
</evidence>
<keyword evidence="6" id="KW-0119">Carbohydrate metabolism</keyword>
<dbReference type="Pfam" id="PF07005">
    <property type="entry name" value="SBD_N"/>
    <property type="match status" value="1"/>
</dbReference>
<keyword evidence="4" id="KW-0418">Kinase</keyword>
<dbReference type="SUPFAM" id="SSF142764">
    <property type="entry name" value="YgbK-like"/>
    <property type="match status" value="1"/>
</dbReference>
<keyword evidence="3" id="KW-0547">Nucleotide-binding</keyword>
<dbReference type="AlphaFoldDB" id="A0A2V1KBR8"/>
<dbReference type="InterPro" id="IPR010737">
    <property type="entry name" value="4-carb_acid_sugar_kinase_N"/>
</dbReference>
<dbReference type="InterPro" id="IPR042213">
    <property type="entry name" value="NBD_C_sf"/>
</dbReference>
<keyword evidence="2" id="KW-0808">Transferase</keyword>
<evidence type="ECO:0000259" key="8">
    <source>
        <dbReference type="Pfam" id="PF17042"/>
    </source>
</evidence>
<sequence length="482" mass="51624">MSQTLVEIEQGIAAGAPISAEDVRAAQARRSQQDILVVLDDDPTGTQSVADLPILTSWEVDDFLWALQDNPAAIYVLTNSRSLAPDNAAKINREVIAAANSASETAGVKPRFVSRSDSTLRGHFPLETDTIVEELSQLDVQVNGVVLVPAFSQAGRITVNGVHYAGSDEEGYVPVAQTEFSQDATFGYHNSFLPSWVEEKTGGKVTAESVLVIDLQALRTDRSGVVSELLASSDRRAIVCDCTCENDLRHLALALIEAEEQGARFIYRVGPPFVRAMIGQEVREPLTPQEIPTPTPSQEVAHGGLVVVGSHVSLTTKQVTKLKEDVSAQSVEIDVEKAISRDLRNEYLDSIVTSVVNGLRNGTTILATSRTLVRGIDETDSLRIARDVSSFVTDVVQRVTAIVRPIFVIAKGGITSSDVATKGLAISRATVIGPMLPGIVSLWRPEEGPAAGIPFIVFAGNVGNEDSMVQVVQKLIAAAHDS</sequence>
<dbReference type="GO" id="GO:0016301">
    <property type="term" value="F:kinase activity"/>
    <property type="evidence" value="ECO:0007669"/>
    <property type="project" value="UniProtKB-KW"/>
</dbReference>
<keyword evidence="10" id="KW-1185">Reference proteome</keyword>
<comment type="caution">
    <text evidence="9">The sequence shown here is derived from an EMBL/GenBank/DDBJ whole genome shotgun (WGS) entry which is preliminary data.</text>
</comment>
<feature type="domain" description="Four-carbon acid sugar kinase nucleotide binding" evidence="8">
    <location>
        <begin position="305"/>
        <end position="467"/>
    </location>
</feature>
<dbReference type="Proteomes" id="UP000245283">
    <property type="component" value="Unassembled WGS sequence"/>
</dbReference>
<evidence type="ECO:0000259" key="7">
    <source>
        <dbReference type="Pfam" id="PF07005"/>
    </source>
</evidence>
<evidence type="ECO:0000256" key="3">
    <source>
        <dbReference type="ARBA" id="ARBA00022741"/>
    </source>
</evidence>
<protein>
    <recommendedName>
        <fullName evidence="11">Hydroxyacid dehydrogenase</fullName>
    </recommendedName>
</protein>
<evidence type="ECO:0000313" key="10">
    <source>
        <dbReference type="Proteomes" id="UP000245283"/>
    </source>
</evidence>
<evidence type="ECO:0000256" key="4">
    <source>
        <dbReference type="ARBA" id="ARBA00022777"/>
    </source>
</evidence>
<dbReference type="RefSeq" id="WP_109092671.1">
    <property type="nucleotide sequence ID" value="NZ_QETB01000001.1"/>
</dbReference>